<dbReference type="EMBL" id="JAECZC010000048">
    <property type="protein sequence ID" value="MBH8564636.1"/>
    <property type="molecule type" value="Genomic_DNA"/>
</dbReference>
<comment type="caution">
    <text evidence="1">The sequence shown here is derived from an EMBL/GenBank/DDBJ whole genome shotgun (WGS) entry which is preliminary data.</text>
</comment>
<dbReference type="RefSeq" id="WP_198126469.1">
    <property type="nucleotide sequence ID" value="NZ_JAECZC010000048.1"/>
</dbReference>
<dbReference type="AlphaFoldDB" id="A0A8J7LCF1"/>
<protein>
    <submittedName>
        <fullName evidence="1">Uncharacterized protein</fullName>
    </submittedName>
</protein>
<accession>A0A8J7LCF1</accession>
<keyword evidence="2" id="KW-1185">Reference proteome</keyword>
<proteinExistence type="predicted"/>
<evidence type="ECO:0000313" key="2">
    <source>
        <dbReference type="Proteomes" id="UP000632766"/>
    </source>
</evidence>
<sequence length="65" mass="7735">MNPNYEQMSFTELRAYVIENREDIEALRFLMSKRDPNSPKYPTPLTEADMQAQMEIIRRKLNGEL</sequence>
<organism evidence="1 2">
    <name type="scientific">Amazonocrinis nigriterrae CENA67</name>
    <dbReference type="NCBI Taxonomy" id="2794033"/>
    <lineage>
        <taxon>Bacteria</taxon>
        <taxon>Bacillati</taxon>
        <taxon>Cyanobacteriota</taxon>
        <taxon>Cyanophyceae</taxon>
        <taxon>Nostocales</taxon>
        <taxon>Nostocaceae</taxon>
        <taxon>Amazonocrinis</taxon>
        <taxon>Amazonocrinis nigriterrae</taxon>
    </lineage>
</organism>
<gene>
    <name evidence="1" type="ORF">I8748_21020</name>
</gene>
<reference evidence="1 2" key="1">
    <citation type="journal article" date="2021" name="Int. J. Syst. Evol. Microbiol.">
        <title>Amazonocrinis nigriterrae gen. nov., sp. nov., Atlanticothrix silvestris gen. nov., sp. nov. and Dendronalium phyllosphericum gen. nov., sp. nov., nostocacean cyanobacteria from Brazilian environments.</title>
        <authorList>
            <person name="Alvarenga D.O."/>
            <person name="Andreote A.P.D."/>
            <person name="Branco L.H.Z."/>
            <person name="Delbaje E."/>
            <person name="Cruz R.B."/>
            <person name="Varani A.M."/>
            <person name="Fiore M.F."/>
        </authorList>
    </citation>
    <scope>NUCLEOTIDE SEQUENCE [LARGE SCALE GENOMIC DNA]</scope>
    <source>
        <strain evidence="1 2">CENA67</strain>
    </source>
</reference>
<dbReference type="Pfam" id="PF21826">
    <property type="entry name" value="DUF6887"/>
    <property type="match status" value="1"/>
</dbReference>
<dbReference type="Proteomes" id="UP000632766">
    <property type="component" value="Unassembled WGS sequence"/>
</dbReference>
<dbReference type="InterPro" id="IPR054053">
    <property type="entry name" value="DUF6887"/>
</dbReference>
<name>A0A8J7LCF1_9NOST</name>
<evidence type="ECO:0000313" key="1">
    <source>
        <dbReference type="EMBL" id="MBH8564636.1"/>
    </source>
</evidence>